<dbReference type="CDD" id="cd19084">
    <property type="entry name" value="AKR_AKR11B1-like"/>
    <property type="match status" value="1"/>
</dbReference>
<reference evidence="3" key="1">
    <citation type="submission" date="2021-06" db="EMBL/GenBank/DDBJ databases">
        <title>Description of novel taxa of the family Lachnospiraceae.</title>
        <authorList>
            <person name="Chaplin A.V."/>
            <person name="Sokolova S.R."/>
            <person name="Pikina A.P."/>
            <person name="Korzhanova M."/>
            <person name="Belova V."/>
            <person name="Korostin D."/>
            <person name="Efimov B.A."/>
        </authorList>
    </citation>
    <scope>NUCLEOTIDE SEQUENCE</scope>
    <source>
        <strain evidence="3">ASD5720</strain>
    </source>
</reference>
<dbReference type="Proteomes" id="UP000712157">
    <property type="component" value="Unassembled WGS sequence"/>
</dbReference>
<dbReference type="Gene3D" id="3.20.20.100">
    <property type="entry name" value="NADP-dependent oxidoreductase domain"/>
    <property type="match status" value="1"/>
</dbReference>
<feature type="domain" description="NADP-dependent oxidoreductase" evidence="2">
    <location>
        <begin position="15"/>
        <end position="304"/>
    </location>
</feature>
<protein>
    <submittedName>
        <fullName evidence="3">Aldo/keto reductase</fullName>
    </submittedName>
</protein>
<dbReference type="PRINTS" id="PR00069">
    <property type="entry name" value="ALDKETRDTASE"/>
</dbReference>
<dbReference type="InterPro" id="IPR036812">
    <property type="entry name" value="NAD(P)_OxRdtase_dom_sf"/>
</dbReference>
<sequence>MEYVKFGKSSFEVSRMVLGCWGLGSDFYGKVDIDTVINTVHAAVDGGINLLDTAPNYGNSEEVLGKALKGIRDKVILATKCGNIKYEGGSYKLLTPVSMRMQLEESLRRLGTDYIDLYQIHCPDYNSSMEVAYATMNKFKEEGLIREWGVCNHNAQEVLNAADAGAVSVQTIYSLTRKAAGRDIIPVAANAGLGVEVYGALAGGLLSGKYDKPRVVESAEERRPMFYHEFREENWAKTEKLLAVLKKVADGRGLPMSQVAISWTLSNPLVSCALVGAKSPEQVEANIAAASVKLTEEEIAELNATVY</sequence>
<dbReference type="EMBL" id="JAHQCW010000008">
    <property type="protein sequence ID" value="MBU9736233.1"/>
    <property type="molecule type" value="Genomic_DNA"/>
</dbReference>
<keyword evidence="4" id="KW-1185">Reference proteome</keyword>
<dbReference type="GO" id="GO:0016491">
    <property type="term" value="F:oxidoreductase activity"/>
    <property type="evidence" value="ECO:0007669"/>
    <property type="project" value="UniProtKB-KW"/>
</dbReference>
<accession>A0A949NGB1</accession>
<dbReference type="AlphaFoldDB" id="A0A949NGB1"/>
<keyword evidence="1" id="KW-0560">Oxidoreductase</keyword>
<name>A0A949NGB1_9FIRM</name>
<evidence type="ECO:0000313" key="3">
    <source>
        <dbReference type="EMBL" id="MBU9736233.1"/>
    </source>
</evidence>
<evidence type="ECO:0000313" key="4">
    <source>
        <dbReference type="Proteomes" id="UP000712157"/>
    </source>
</evidence>
<dbReference type="InterPro" id="IPR050523">
    <property type="entry name" value="AKR_Detox_Biosynth"/>
</dbReference>
<dbReference type="InterPro" id="IPR023210">
    <property type="entry name" value="NADP_OxRdtase_dom"/>
</dbReference>
<dbReference type="RefSeq" id="WP_238721143.1">
    <property type="nucleotide sequence ID" value="NZ_JAHQCW010000008.1"/>
</dbReference>
<evidence type="ECO:0000259" key="2">
    <source>
        <dbReference type="Pfam" id="PF00248"/>
    </source>
</evidence>
<dbReference type="PANTHER" id="PTHR43364">
    <property type="entry name" value="NADH-SPECIFIC METHYLGLYOXAL REDUCTASE-RELATED"/>
    <property type="match status" value="1"/>
</dbReference>
<dbReference type="Pfam" id="PF00248">
    <property type="entry name" value="Aldo_ket_red"/>
    <property type="match status" value="1"/>
</dbReference>
<dbReference type="InterPro" id="IPR020471">
    <property type="entry name" value="AKR"/>
</dbReference>
<comment type="caution">
    <text evidence="3">The sequence shown here is derived from an EMBL/GenBank/DDBJ whole genome shotgun (WGS) entry which is preliminary data.</text>
</comment>
<gene>
    <name evidence="3" type="ORF">KTH89_06755</name>
</gene>
<dbReference type="SUPFAM" id="SSF51430">
    <property type="entry name" value="NAD(P)-linked oxidoreductase"/>
    <property type="match status" value="1"/>
</dbReference>
<proteinExistence type="predicted"/>
<organism evidence="3 4">
    <name type="scientific">Diplocloster agilis</name>
    <dbReference type="NCBI Taxonomy" id="2850323"/>
    <lineage>
        <taxon>Bacteria</taxon>
        <taxon>Bacillati</taxon>
        <taxon>Bacillota</taxon>
        <taxon>Clostridia</taxon>
        <taxon>Lachnospirales</taxon>
        <taxon>Lachnospiraceae</taxon>
        <taxon>Diplocloster</taxon>
    </lineage>
</organism>
<evidence type="ECO:0000256" key="1">
    <source>
        <dbReference type="ARBA" id="ARBA00023002"/>
    </source>
</evidence>
<dbReference type="GO" id="GO:0005829">
    <property type="term" value="C:cytosol"/>
    <property type="evidence" value="ECO:0007669"/>
    <property type="project" value="TreeGrafter"/>
</dbReference>
<dbReference type="PANTHER" id="PTHR43364:SF4">
    <property type="entry name" value="NAD(P)-LINKED OXIDOREDUCTASE SUPERFAMILY PROTEIN"/>
    <property type="match status" value="1"/>
</dbReference>